<dbReference type="InterPro" id="IPR003661">
    <property type="entry name" value="HisK_dim/P_dom"/>
</dbReference>
<dbReference type="SUPFAM" id="SSF47384">
    <property type="entry name" value="Homodimeric domain of signal transducing histidine kinase"/>
    <property type="match status" value="1"/>
</dbReference>
<dbReference type="PROSITE" id="PS50112">
    <property type="entry name" value="PAS"/>
    <property type="match status" value="1"/>
</dbReference>
<dbReference type="Gene3D" id="1.10.287.130">
    <property type="match status" value="1"/>
</dbReference>
<dbReference type="InterPro" id="IPR013767">
    <property type="entry name" value="PAS_fold"/>
</dbReference>
<keyword evidence="4 12" id="KW-0808">Transferase</keyword>
<dbReference type="AlphaFoldDB" id="A0A1C3RI21"/>
<dbReference type="OrthoDB" id="9806130at2"/>
<feature type="domain" description="PAC" evidence="11">
    <location>
        <begin position="509"/>
        <end position="561"/>
    </location>
</feature>
<evidence type="ECO:0000259" key="11">
    <source>
        <dbReference type="PROSITE" id="PS50113"/>
    </source>
</evidence>
<evidence type="ECO:0000256" key="4">
    <source>
        <dbReference type="ARBA" id="ARBA00022679"/>
    </source>
</evidence>
<evidence type="ECO:0000256" key="3">
    <source>
        <dbReference type="ARBA" id="ARBA00022553"/>
    </source>
</evidence>
<dbReference type="InterPro" id="IPR003594">
    <property type="entry name" value="HATPase_dom"/>
</dbReference>
<dbReference type="PANTHER" id="PTHR45453">
    <property type="entry name" value="PHOSPHATE REGULON SENSOR PROTEIN PHOR"/>
    <property type="match status" value="1"/>
</dbReference>
<dbReference type="Gene3D" id="3.30.450.350">
    <property type="entry name" value="CHASE domain"/>
    <property type="match status" value="1"/>
</dbReference>
<evidence type="ECO:0000313" key="12">
    <source>
        <dbReference type="EMBL" id="SCA56923.1"/>
    </source>
</evidence>
<evidence type="ECO:0000256" key="6">
    <source>
        <dbReference type="ARBA" id="ARBA00023012"/>
    </source>
</evidence>
<dbReference type="Pfam" id="PF08447">
    <property type="entry name" value="PAS_3"/>
    <property type="match status" value="1"/>
</dbReference>
<dbReference type="InterPro" id="IPR050351">
    <property type="entry name" value="BphY/WalK/GraS-like"/>
</dbReference>
<evidence type="ECO:0000256" key="7">
    <source>
        <dbReference type="ARBA" id="ARBA00023136"/>
    </source>
</evidence>
<dbReference type="GO" id="GO:0005886">
    <property type="term" value="C:plasma membrane"/>
    <property type="evidence" value="ECO:0007669"/>
    <property type="project" value="TreeGrafter"/>
</dbReference>
<accession>A0A1C3RI21</accession>
<dbReference type="InterPro" id="IPR013655">
    <property type="entry name" value="PAS_fold_3"/>
</dbReference>
<dbReference type="SMART" id="SM00388">
    <property type="entry name" value="HisKA"/>
    <property type="match status" value="1"/>
</dbReference>
<keyword evidence="5 12" id="KW-0418">Kinase</keyword>
<evidence type="ECO:0000259" key="10">
    <source>
        <dbReference type="PROSITE" id="PS50112"/>
    </source>
</evidence>
<evidence type="ECO:0000256" key="5">
    <source>
        <dbReference type="ARBA" id="ARBA00022777"/>
    </source>
</evidence>
<dbReference type="InterPro" id="IPR035965">
    <property type="entry name" value="PAS-like_dom_sf"/>
</dbReference>
<feature type="transmembrane region" description="Helical" evidence="8">
    <location>
        <begin position="266"/>
        <end position="286"/>
    </location>
</feature>
<dbReference type="GO" id="GO:0006355">
    <property type="term" value="P:regulation of DNA-templated transcription"/>
    <property type="evidence" value="ECO:0007669"/>
    <property type="project" value="InterPro"/>
</dbReference>
<dbReference type="EMBL" id="FLYE01000023">
    <property type="protein sequence ID" value="SCA56923.1"/>
    <property type="molecule type" value="Genomic_DNA"/>
</dbReference>
<feature type="domain" description="Histidine kinase" evidence="9">
    <location>
        <begin position="726"/>
        <end position="941"/>
    </location>
</feature>
<evidence type="ECO:0000256" key="1">
    <source>
        <dbReference type="ARBA" id="ARBA00000085"/>
    </source>
</evidence>
<dbReference type="InterPro" id="IPR004358">
    <property type="entry name" value="Sig_transdc_His_kin-like_C"/>
</dbReference>
<protein>
    <recommendedName>
        <fullName evidence="2">histidine kinase</fullName>
        <ecNumber evidence="2">2.7.13.3</ecNumber>
    </recommendedName>
</protein>
<dbReference type="InterPro" id="IPR000014">
    <property type="entry name" value="PAS"/>
</dbReference>
<proteinExistence type="predicted"/>
<organism evidence="12 13">
    <name type="scientific">Candidatus Terasakiella magnetica</name>
    <dbReference type="NCBI Taxonomy" id="1867952"/>
    <lineage>
        <taxon>Bacteria</taxon>
        <taxon>Pseudomonadati</taxon>
        <taxon>Pseudomonadota</taxon>
        <taxon>Alphaproteobacteria</taxon>
        <taxon>Rhodospirillales</taxon>
        <taxon>Terasakiellaceae</taxon>
        <taxon>Terasakiella</taxon>
    </lineage>
</organism>
<keyword evidence="13" id="KW-1185">Reference proteome</keyword>
<dbReference type="InterPro" id="IPR000700">
    <property type="entry name" value="PAS-assoc_C"/>
</dbReference>
<gene>
    <name evidence="12" type="ORF">MTBPR1_30293</name>
</gene>
<dbReference type="SUPFAM" id="SSF55874">
    <property type="entry name" value="ATPase domain of HSP90 chaperone/DNA topoisomerase II/histidine kinase"/>
    <property type="match status" value="1"/>
</dbReference>
<dbReference type="Gene3D" id="3.30.450.20">
    <property type="entry name" value="PAS domain"/>
    <property type="match status" value="3"/>
</dbReference>
<dbReference type="GO" id="GO:0016036">
    <property type="term" value="P:cellular response to phosphate starvation"/>
    <property type="evidence" value="ECO:0007669"/>
    <property type="project" value="TreeGrafter"/>
</dbReference>
<dbReference type="GO" id="GO:0000155">
    <property type="term" value="F:phosphorelay sensor kinase activity"/>
    <property type="evidence" value="ECO:0007669"/>
    <property type="project" value="InterPro"/>
</dbReference>
<keyword evidence="3" id="KW-0597">Phosphoprotein</keyword>
<keyword evidence="7 8" id="KW-0472">Membrane</keyword>
<dbReference type="FunFam" id="3.30.565.10:FF:000006">
    <property type="entry name" value="Sensor histidine kinase WalK"/>
    <property type="match status" value="1"/>
</dbReference>
<evidence type="ECO:0000259" key="9">
    <source>
        <dbReference type="PROSITE" id="PS50109"/>
    </source>
</evidence>
<keyword evidence="6" id="KW-0902">Two-component regulatory system</keyword>
<dbReference type="PANTHER" id="PTHR45453:SF1">
    <property type="entry name" value="PHOSPHATE REGULON SENSOR PROTEIN PHOR"/>
    <property type="match status" value="1"/>
</dbReference>
<dbReference type="Pfam" id="PF02518">
    <property type="entry name" value="HATPase_c"/>
    <property type="match status" value="1"/>
</dbReference>
<dbReference type="GO" id="GO:0004721">
    <property type="term" value="F:phosphoprotein phosphatase activity"/>
    <property type="evidence" value="ECO:0007669"/>
    <property type="project" value="TreeGrafter"/>
</dbReference>
<comment type="catalytic activity">
    <reaction evidence="1">
        <text>ATP + protein L-histidine = ADP + protein N-phospho-L-histidine.</text>
        <dbReference type="EC" id="2.7.13.3"/>
    </reaction>
</comment>
<keyword evidence="8" id="KW-0812">Transmembrane</keyword>
<dbReference type="Gene3D" id="3.30.565.10">
    <property type="entry name" value="Histidine kinase-like ATPase, C-terminal domain"/>
    <property type="match status" value="1"/>
</dbReference>
<dbReference type="SUPFAM" id="SSF55785">
    <property type="entry name" value="PYP-like sensor domain (PAS domain)"/>
    <property type="match status" value="2"/>
</dbReference>
<dbReference type="PROSITE" id="PS50109">
    <property type="entry name" value="HIS_KIN"/>
    <property type="match status" value="1"/>
</dbReference>
<feature type="transmembrane region" description="Helical" evidence="8">
    <location>
        <begin position="12"/>
        <end position="34"/>
    </location>
</feature>
<dbReference type="NCBIfam" id="TIGR00229">
    <property type="entry name" value="sensory_box"/>
    <property type="match status" value="1"/>
</dbReference>
<dbReference type="InterPro" id="IPR042240">
    <property type="entry name" value="CHASE_sf"/>
</dbReference>
<name>A0A1C3RI21_9PROT</name>
<dbReference type="PRINTS" id="PR00344">
    <property type="entry name" value="BCTRLSENSOR"/>
</dbReference>
<dbReference type="CDD" id="cd00075">
    <property type="entry name" value="HATPase"/>
    <property type="match status" value="1"/>
</dbReference>
<evidence type="ECO:0000256" key="8">
    <source>
        <dbReference type="SAM" id="Phobius"/>
    </source>
</evidence>
<dbReference type="SMART" id="SM00091">
    <property type="entry name" value="PAS"/>
    <property type="match status" value="3"/>
</dbReference>
<feature type="domain" description="PAS" evidence="10">
    <location>
        <begin position="435"/>
        <end position="505"/>
    </location>
</feature>
<reference evidence="12 13" key="1">
    <citation type="submission" date="2016-07" db="EMBL/GenBank/DDBJ databases">
        <authorList>
            <person name="Lefevre C.T."/>
        </authorList>
    </citation>
    <scope>NUCLEOTIDE SEQUENCE [LARGE SCALE GENOMIC DNA]</scope>
    <source>
        <strain evidence="12">PR1</strain>
    </source>
</reference>
<dbReference type="PROSITE" id="PS50113">
    <property type="entry name" value="PAC"/>
    <property type="match status" value="1"/>
</dbReference>
<keyword evidence="8" id="KW-1133">Transmembrane helix</keyword>
<dbReference type="InterPro" id="IPR036890">
    <property type="entry name" value="HATPase_C_sf"/>
</dbReference>
<sequence length="941" mass="106844">MQARHSSLAKRRLISFVLFALFGVFCSIGAGFFVKTWHKSNEAVSERNWGVSVGSQIKSELSRETEILHVLRSILLANRDFPRDAFDIFISSSLVRFPHLENIYWAERSGSDYGAKSKFPIIATYSRSGVDLFGRDLMGLADVESLVERAKRSRRLLLFPQLNVKGSGLFYAALPVMGRGAHPIGEISGILLAQFDFETLFKRVLLTRGDRVVSVQLRDVTIPNVPHVLFTHNKEGLKRQALSSRFSVSGRIFELEFSSQAGNRYFSVWGIVTALGLVITALILYLTMRMNKMEFLIEDGVAIQMKELNERNLLSRHFLNFTLEAFFALDEKGIIVKSNNRGDELFFDGLSTCLGKHISELFPPQEFSQLFFQGKEITPVELNTAIQLEGRAYDNETIPLDVRVTEITNATTYKWLVICRDITARMRSEKRRENSDKQFRQAFTLSSVPMAILNPGGFIVDSNKAFQKFLGYSEVDLSAKPIRSFMHPDMAHPLDEWLKSASARKLESYQSEQRLLNKAGFNLWVVGSFTAVYRFDGSLKHVICQYQDFTDQRYAEQELKLHRDKLKEMVVERTKEVEGTRERLVTSINAADSAIFVYDSDMNLEFCSDLASEMFPEMKAGFEIGTNASELVRLFSFYTDEGHEEQESRINRLNQGIFDDDIQLNDGRWIKISRRKTPSNGTVAVMSDVTAYKEQQELLRIQAEGLAHALRCQQEVNEQQKMFTSVISHEFRTPLAIIDSTVQRIVRKGQNLSDEELHDRLGRIRSAVNRLLKLIKSILTAQRLETGKLEYKPQNIEVTTFVQDVCRSHKELSENHNIEVMADEVDHQVRIDSELLELALVNLLNNAEKYSPDGSEIIVEVWEDTDNVGISVKDQGMGISSQDQSKIFERFFRSSEVGSKEGTGVGLSIVKMIMVLHGGDVSFESQEGEGSTFTLLVPKLV</sequence>
<dbReference type="EC" id="2.7.13.3" evidence="2"/>
<dbReference type="STRING" id="1867952.MTBPR1_30293"/>
<dbReference type="Pfam" id="PF12860">
    <property type="entry name" value="PAS_7"/>
    <property type="match status" value="1"/>
</dbReference>
<dbReference type="InterPro" id="IPR001610">
    <property type="entry name" value="PAC"/>
</dbReference>
<dbReference type="CDD" id="cd00082">
    <property type="entry name" value="HisKA"/>
    <property type="match status" value="1"/>
</dbReference>
<dbReference type="SMART" id="SM00086">
    <property type="entry name" value="PAC"/>
    <property type="match status" value="2"/>
</dbReference>
<dbReference type="SMART" id="SM00387">
    <property type="entry name" value="HATPase_c"/>
    <property type="match status" value="1"/>
</dbReference>
<dbReference type="Pfam" id="PF00512">
    <property type="entry name" value="HisKA"/>
    <property type="match status" value="1"/>
</dbReference>
<evidence type="ECO:0000313" key="13">
    <source>
        <dbReference type="Proteomes" id="UP000231658"/>
    </source>
</evidence>
<dbReference type="CDD" id="cd00130">
    <property type="entry name" value="PAS"/>
    <property type="match status" value="2"/>
</dbReference>
<dbReference type="Pfam" id="PF00989">
    <property type="entry name" value="PAS"/>
    <property type="match status" value="1"/>
</dbReference>
<dbReference type="Proteomes" id="UP000231658">
    <property type="component" value="Unassembled WGS sequence"/>
</dbReference>
<dbReference type="InterPro" id="IPR005467">
    <property type="entry name" value="His_kinase_dom"/>
</dbReference>
<evidence type="ECO:0000256" key="2">
    <source>
        <dbReference type="ARBA" id="ARBA00012438"/>
    </source>
</evidence>
<dbReference type="InterPro" id="IPR036097">
    <property type="entry name" value="HisK_dim/P_sf"/>
</dbReference>